<dbReference type="OrthoDB" id="78577at2759"/>
<protein>
    <recommendedName>
        <fullName evidence="3">Myb/SANT-like domain-containing protein</fullName>
    </recommendedName>
</protein>
<dbReference type="RefSeq" id="XP_009840321.1">
    <property type="nucleotide sequence ID" value="XM_009842019.1"/>
</dbReference>
<organism evidence="2">
    <name type="scientific">Aphanomyces astaci</name>
    <name type="common">Crayfish plague agent</name>
    <dbReference type="NCBI Taxonomy" id="112090"/>
    <lineage>
        <taxon>Eukaryota</taxon>
        <taxon>Sar</taxon>
        <taxon>Stramenopiles</taxon>
        <taxon>Oomycota</taxon>
        <taxon>Saprolegniomycetes</taxon>
        <taxon>Saprolegniales</taxon>
        <taxon>Verrucalvaceae</taxon>
        <taxon>Aphanomyces</taxon>
    </lineage>
</organism>
<dbReference type="VEuPathDB" id="FungiDB:H257_14253"/>
<accession>W4FTR6</accession>
<dbReference type="EMBL" id="KI913168">
    <property type="protein sequence ID" value="ETV70224.1"/>
    <property type="molecule type" value="Genomic_DNA"/>
</dbReference>
<feature type="region of interest" description="Disordered" evidence="1">
    <location>
        <begin position="146"/>
        <end position="238"/>
    </location>
</feature>
<feature type="compositionally biased region" description="Basic and acidic residues" evidence="1">
    <location>
        <begin position="191"/>
        <end position="201"/>
    </location>
</feature>
<evidence type="ECO:0008006" key="3">
    <source>
        <dbReference type="Google" id="ProtNLM"/>
    </source>
</evidence>
<reference evidence="2" key="1">
    <citation type="submission" date="2013-12" db="EMBL/GenBank/DDBJ databases">
        <title>The Genome Sequence of Aphanomyces astaci APO3.</title>
        <authorList>
            <consortium name="The Broad Institute Genomics Platform"/>
            <person name="Russ C."/>
            <person name="Tyler B."/>
            <person name="van West P."/>
            <person name="Dieguez-Uribeondo J."/>
            <person name="Young S.K."/>
            <person name="Zeng Q."/>
            <person name="Gargeya S."/>
            <person name="Fitzgerald M."/>
            <person name="Abouelleil A."/>
            <person name="Alvarado L."/>
            <person name="Chapman S.B."/>
            <person name="Gainer-Dewar J."/>
            <person name="Goldberg J."/>
            <person name="Griggs A."/>
            <person name="Gujja S."/>
            <person name="Hansen M."/>
            <person name="Howarth C."/>
            <person name="Imamovic A."/>
            <person name="Ireland A."/>
            <person name="Larimer J."/>
            <person name="McCowan C."/>
            <person name="Murphy C."/>
            <person name="Pearson M."/>
            <person name="Poon T.W."/>
            <person name="Priest M."/>
            <person name="Roberts A."/>
            <person name="Saif S."/>
            <person name="Shea T."/>
            <person name="Sykes S."/>
            <person name="Wortman J."/>
            <person name="Nusbaum C."/>
            <person name="Birren B."/>
        </authorList>
    </citation>
    <scope>NUCLEOTIDE SEQUENCE [LARGE SCALE GENOMIC DNA]</scope>
    <source>
        <strain evidence="2">APO3</strain>
    </source>
</reference>
<proteinExistence type="predicted"/>
<sequence length="320" mass="35915">MERGKRASTSRPERLAMLEFLRIPDNFNLLTGQATKGNDMRGGQKLTRAHGHARLAEYVNEVLRDTVGPWTTQDARSRYNAYVKSYRRAVHWGGPNKSGRGLTDIDFKKNIFTIESKLDAICPLQNEMDALFGERQNFRPSYILETSSDQEEESRHADYSSVDLGSDDEDANHDPHDAADDPDTETYWARNDADDPGRAPADDNDPGRAPADDDDPGHAQAQPSKSRSKAVLPRKFPTAEKRLTPRKDFSAIYMDVQSQATQLEREKFEYMKANDKDARSTAAALNIRQARASLVEKLVASGVVDPETIRELVSIAFEQD</sequence>
<dbReference type="GeneID" id="20816249"/>
<name>W4FTR6_APHAT</name>
<gene>
    <name evidence="2" type="ORF">H257_14253</name>
</gene>
<dbReference type="AlphaFoldDB" id="W4FTR6"/>
<evidence type="ECO:0000313" key="2">
    <source>
        <dbReference type="EMBL" id="ETV70224.1"/>
    </source>
</evidence>
<evidence type="ECO:0000256" key="1">
    <source>
        <dbReference type="SAM" id="MobiDB-lite"/>
    </source>
</evidence>